<proteinExistence type="predicted"/>
<protein>
    <submittedName>
        <fullName evidence="1">Uncharacterized protein</fullName>
    </submittedName>
</protein>
<reference evidence="1" key="1">
    <citation type="submission" date="2014-11" db="EMBL/GenBank/DDBJ databases">
        <authorList>
            <person name="Amaro Gonzalez C."/>
        </authorList>
    </citation>
    <scope>NUCLEOTIDE SEQUENCE</scope>
</reference>
<dbReference type="EMBL" id="GBXM01074653">
    <property type="protein sequence ID" value="JAH33924.1"/>
    <property type="molecule type" value="Transcribed_RNA"/>
</dbReference>
<accession>A0A0E9RXI8</accession>
<name>A0A0E9RXI8_ANGAN</name>
<organism evidence="1">
    <name type="scientific">Anguilla anguilla</name>
    <name type="common">European freshwater eel</name>
    <name type="synonym">Muraena anguilla</name>
    <dbReference type="NCBI Taxonomy" id="7936"/>
    <lineage>
        <taxon>Eukaryota</taxon>
        <taxon>Metazoa</taxon>
        <taxon>Chordata</taxon>
        <taxon>Craniata</taxon>
        <taxon>Vertebrata</taxon>
        <taxon>Euteleostomi</taxon>
        <taxon>Actinopterygii</taxon>
        <taxon>Neopterygii</taxon>
        <taxon>Teleostei</taxon>
        <taxon>Anguilliformes</taxon>
        <taxon>Anguillidae</taxon>
        <taxon>Anguilla</taxon>
    </lineage>
</organism>
<reference evidence="1" key="2">
    <citation type="journal article" date="2015" name="Fish Shellfish Immunol.">
        <title>Early steps in the European eel (Anguilla anguilla)-Vibrio vulnificus interaction in the gills: Role of the RtxA13 toxin.</title>
        <authorList>
            <person name="Callol A."/>
            <person name="Pajuelo D."/>
            <person name="Ebbesson L."/>
            <person name="Teles M."/>
            <person name="MacKenzie S."/>
            <person name="Amaro C."/>
        </authorList>
    </citation>
    <scope>NUCLEOTIDE SEQUENCE</scope>
</reference>
<evidence type="ECO:0000313" key="1">
    <source>
        <dbReference type="EMBL" id="JAH33924.1"/>
    </source>
</evidence>
<sequence length="28" mass="3199">MTRGHSKGHSRACISKSLLEFLRIINSR</sequence>
<dbReference type="AlphaFoldDB" id="A0A0E9RXI8"/>